<feature type="region of interest" description="Disordered" evidence="5">
    <location>
        <begin position="1"/>
        <end position="85"/>
    </location>
</feature>
<keyword evidence="3 6" id="KW-1133">Transmembrane helix</keyword>
<dbReference type="InterPro" id="IPR004695">
    <property type="entry name" value="SLAC1/Mae1/Ssu1/TehA"/>
</dbReference>
<feature type="transmembrane region" description="Helical" evidence="6">
    <location>
        <begin position="420"/>
        <end position="442"/>
    </location>
</feature>
<feature type="transmembrane region" description="Helical" evidence="6">
    <location>
        <begin position="228"/>
        <end position="248"/>
    </location>
</feature>
<comment type="caution">
    <text evidence="7">The sequence shown here is derived from an EMBL/GenBank/DDBJ whole genome shotgun (WGS) entry which is preliminary data.</text>
</comment>
<dbReference type="EMBL" id="CAJVRM010000618">
    <property type="protein sequence ID" value="CAG8982412.1"/>
    <property type="molecule type" value="Genomic_DNA"/>
</dbReference>
<sequence length="512" mass="57496">MSAATSLPRRLTYQLPENGYESPMVPGSEENFFEPTTNGTANDAGLGDRRQRRPPYAGNNRLYTRDEECQTQDRSDGTSTVVSAQGDEEGGQRIFGFRDRIGCYTWTWFTMTMATGGIANVLHSIPYQSNWLRIIGAIIFLFNMILFLMNCFFITLRFRWNPGSFKSSFKSPSESLFIPAFVSVEYPIFAHTADTVKFRSYRTILTNMAQYGIPKTGEWFQTVMQVCFWTYALVTFLASSGMYLIIWSTQTFPIHTMTPIWIFPAYPALMIAPLASNIIASLPNATAAARINSIAIAYGAICIQGTGFMVSLMIYSAFIYRLMTQKLPRESTRPGMFVSVGPSGFTAVGIVQLGSVVPKIMPNGWLGHPDAAFFLRLLSIMVGLWIWGLCLWFFLVSVGAHWQLVLLKKEKHQIHFDMTWYSYVFPNTALISATLAIGKALSSNAIQIFGTVLSALLVGLWIIVFYMMIRALVFKRLLWPGRVDGSDISWKHWMGVWDKLVGSTEKNAQGAV</sequence>
<dbReference type="InterPro" id="IPR038665">
    <property type="entry name" value="Voltage-dep_anion_channel_sf"/>
</dbReference>
<evidence type="ECO:0000313" key="8">
    <source>
        <dbReference type="Proteomes" id="UP000701801"/>
    </source>
</evidence>
<dbReference type="InterPro" id="IPR030185">
    <property type="entry name" value="Mae1"/>
</dbReference>
<evidence type="ECO:0000256" key="6">
    <source>
        <dbReference type="SAM" id="Phobius"/>
    </source>
</evidence>
<dbReference type="CDD" id="cd09317">
    <property type="entry name" value="TDT_Mae1_like"/>
    <property type="match status" value="1"/>
</dbReference>
<organism evidence="7 8">
    <name type="scientific">Hymenoscyphus albidus</name>
    <dbReference type="NCBI Taxonomy" id="595503"/>
    <lineage>
        <taxon>Eukaryota</taxon>
        <taxon>Fungi</taxon>
        <taxon>Dikarya</taxon>
        <taxon>Ascomycota</taxon>
        <taxon>Pezizomycotina</taxon>
        <taxon>Leotiomycetes</taxon>
        <taxon>Helotiales</taxon>
        <taxon>Helotiaceae</taxon>
        <taxon>Hymenoscyphus</taxon>
    </lineage>
</organism>
<dbReference type="OrthoDB" id="2901184at2759"/>
<proteinExistence type="predicted"/>
<protein>
    <submittedName>
        <fullName evidence="7">Uncharacterized protein</fullName>
    </submittedName>
</protein>
<dbReference type="PANTHER" id="PTHR31162:SF3">
    <property type="entry name" value="TRANSPORTER_MALIC ACID TRANSPORT PROTEIN, PUTATIVE-RELATED"/>
    <property type="match status" value="1"/>
</dbReference>
<evidence type="ECO:0000256" key="4">
    <source>
        <dbReference type="ARBA" id="ARBA00023136"/>
    </source>
</evidence>
<feature type="transmembrane region" description="Helical" evidence="6">
    <location>
        <begin position="373"/>
        <end position="399"/>
    </location>
</feature>
<dbReference type="AlphaFoldDB" id="A0A9N9QCE3"/>
<keyword evidence="2 6" id="KW-0812">Transmembrane</keyword>
<dbReference type="GO" id="GO:0016020">
    <property type="term" value="C:membrane"/>
    <property type="evidence" value="ECO:0007669"/>
    <property type="project" value="UniProtKB-SubCell"/>
</dbReference>
<evidence type="ECO:0000313" key="7">
    <source>
        <dbReference type="EMBL" id="CAG8982412.1"/>
    </source>
</evidence>
<feature type="transmembrane region" description="Helical" evidence="6">
    <location>
        <begin position="131"/>
        <end position="156"/>
    </location>
</feature>
<evidence type="ECO:0000256" key="5">
    <source>
        <dbReference type="SAM" id="MobiDB-lite"/>
    </source>
</evidence>
<feature type="transmembrane region" description="Helical" evidence="6">
    <location>
        <begin position="294"/>
        <end position="323"/>
    </location>
</feature>
<feature type="transmembrane region" description="Helical" evidence="6">
    <location>
        <begin position="103"/>
        <end position="125"/>
    </location>
</feature>
<evidence type="ECO:0000256" key="1">
    <source>
        <dbReference type="ARBA" id="ARBA00004141"/>
    </source>
</evidence>
<dbReference type="Pfam" id="PF03595">
    <property type="entry name" value="SLAC1"/>
    <property type="match status" value="1"/>
</dbReference>
<name>A0A9N9QCE3_9HELO</name>
<gene>
    <name evidence="7" type="ORF">HYALB_00007091</name>
</gene>
<keyword evidence="4 6" id="KW-0472">Membrane</keyword>
<evidence type="ECO:0000256" key="2">
    <source>
        <dbReference type="ARBA" id="ARBA00022692"/>
    </source>
</evidence>
<dbReference type="Gene3D" id="1.50.10.150">
    <property type="entry name" value="Voltage-dependent anion channel"/>
    <property type="match status" value="1"/>
</dbReference>
<dbReference type="PANTHER" id="PTHR31162">
    <property type="entry name" value="MALIC ACID TRANSPORT PROTEIN-RELATED"/>
    <property type="match status" value="1"/>
</dbReference>
<evidence type="ECO:0000256" key="3">
    <source>
        <dbReference type="ARBA" id="ARBA00022989"/>
    </source>
</evidence>
<feature type="transmembrane region" description="Helical" evidence="6">
    <location>
        <begin position="335"/>
        <end position="353"/>
    </location>
</feature>
<feature type="transmembrane region" description="Helical" evidence="6">
    <location>
        <begin position="260"/>
        <end position="282"/>
    </location>
</feature>
<feature type="transmembrane region" description="Helical" evidence="6">
    <location>
        <begin position="448"/>
        <end position="469"/>
    </location>
</feature>
<reference evidence="7" key="1">
    <citation type="submission" date="2021-07" db="EMBL/GenBank/DDBJ databases">
        <authorList>
            <person name="Durling M."/>
        </authorList>
    </citation>
    <scope>NUCLEOTIDE SEQUENCE</scope>
</reference>
<keyword evidence="8" id="KW-1185">Reference proteome</keyword>
<feature type="compositionally biased region" description="Basic and acidic residues" evidence="5">
    <location>
        <begin position="63"/>
        <end position="76"/>
    </location>
</feature>
<accession>A0A9N9QCE3</accession>
<comment type="subcellular location">
    <subcellularLocation>
        <location evidence="1">Membrane</location>
        <topology evidence="1">Multi-pass membrane protein</topology>
    </subcellularLocation>
</comment>
<dbReference type="GO" id="GO:0015140">
    <property type="term" value="F:malate transmembrane transporter activity"/>
    <property type="evidence" value="ECO:0007669"/>
    <property type="project" value="InterPro"/>
</dbReference>
<dbReference type="Proteomes" id="UP000701801">
    <property type="component" value="Unassembled WGS sequence"/>
</dbReference>